<organism evidence="3">
    <name type="scientific">Sesamum radiatum</name>
    <name type="common">Black benniseed</name>
    <dbReference type="NCBI Taxonomy" id="300843"/>
    <lineage>
        <taxon>Eukaryota</taxon>
        <taxon>Viridiplantae</taxon>
        <taxon>Streptophyta</taxon>
        <taxon>Embryophyta</taxon>
        <taxon>Tracheophyta</taxon>
        <taxon>Spermatophyta</taxon>
        <taxon>Magnoliopsida</taxon>
        <taxon>eudicotyledons</taxon>
        <taxon>Gunneridae</taxon>
        <taxon>Pentapetalae</taxon>
        <taxon>asterids</taxon>
        <taxon>lamiids</taxon>
        <taxon>Lamiales</taxon>
        <taxon>Pedaliaceae</taxon>
        <taxon>Sesamum</taxon>
    </lineage>
</organism>
<dbReference type="Gene3D" id="3.40.50.1820">
    <property type="entry name" value="alpha/beta hydrolase"/>
    <property type="match status" value="1"/>
</dbReference>
<dbReference type="InterPro" id="IPR029058">
    <property type="entry name" value="AB_hydrolase_fold"/>
</dbReference>
<dbReference type="PANTHER" id="PTHR47512:SF3">
    <property type="entry name" value="CHALCONE-FLAVONONE ISOMERASE FAMILY PROTEIN"/>
    <property type="match status" value="1"/>
</dbReference>
<proteinExistence type="predicted"/>
<feature type="compositionally biased region" description="Low complexity" evidence="1">
    <location>
        <begin position="16"/>
        <end position="28"/>
    </location>
</feature>
<dbReference type="SUPFAM" id="SSF53474">
    <property type="entry name" value="alpha/beta-Hydrolases"/>
    <property type="match status" value="1"/>
</dbReference>
<dbReference type="FunFam" id="3.40.50.1820:FF:000051">
    <property type="entry name" value="(S)-hydroxynitrile lyase"/>
    <property type="match status" value="1"/>
</dbReference>
<feature type="compositionally biased region" description="Polar residues" evidence="1">
    <location>
        <begin position="77"/>
        <end position="91"/>
    </location>
</feature>
<evidence type="ECO:0000256" key="1">
    <source>
        <dbReference type="SAM" id="MobiDB-lite"/>
    </source>
</evidence>
<dbReference type="PANTHER" id="PTHR47512">
    <property type="entry name" value="EXPRESSED PROTEIN"/>
    <property type="match status" value="1"/>
</dbReference>
<dbReference type="InterPro" id="IPR000073">
    <property type="entry name" value="AB_hydrolase_1"/>
</dbReference>
<reference evidence="3" key="1">
    <citation type="submission" date="2020-06" db="EMBL/GenBank/DDBJ databases">
        <authorList>
            <person name="Li T."/>
            <person name="Hu X."/>
            <person name="Zhang T."/>
            <person name="Song X."/>
            <person name="Zhang H."/>
            <person name="Dai N."/>
            <person name="Sheng W."/>
            <person name="Hou X."/>
            <person name="Wei L."/>
        </authorList>
    </citation>
    <scope>NUCLEOTIDE SEQUENCE</scope>
    <source>
        <strain evidence="3">G02</strain>
        <tissue evidence="3">Leaf</tissue>
    </source>
</reference>
<evidence type="ECO:0000259" key="2">
    <source>
        <dbReference type="Pfam" id="PF12697"/>
    </source>
</evidence>
<protein>
    <submittedName>
        <fullName evidence="3">Salicylic acid-binding protein 2</fullName>
    </submittedName>
</protein>
<feature type="compositionally biased region" description="Acidic residues" evidence="1">
    <location>
        <begin position="254"/>
        <end position="270"/>
    </location>
</feature>
<dbReference type="Pfam" id="PF12697">
    <property type="entry name" value="Abhydrolase_6"/>
    <property type="match status" value="1"/>
</dbReference>
<dbReference type="EMBL" id="JACGWJ010000013">
    <property type="protein sequence ID" value="KAL0379139.1"/>
    <property type="molecule type" value="Genomic_DNA"/>
</dbReference>
<gene>
    <name evidence="3" type="ORF">Sradi_3219400</name>
</gene>
<dbReference type="AlphaFoldDB" id="A0AAW2RGK2"/>
<feature type="region of interest" description="Disordered" evidence="1">
    <location>
        <begin position="1"/>
        <end position="55"/>
    </location>
</feature>
<feature type="region of interest" description="Disordered" evidence="1">
    <location>
        <begin position="249"/>
        <end position="270"/>
    </location>
</feature>
<feature type="region of interest" description="Disordered" evidence="1">
    <location>
        <begin position="77"/>
        <end position="96"/>
    </location>
</feature>
<feature type="compositionally biased region" description="Polar residues" evidence="1">
    <location>
        <begin position="1"/>
        <end position="15"/>
    </location>
</feature>
<evidence type="ECO:0000313" key="3">
    <source>
        <dbReference type="EMBL" id="KAL0379139.1"/>
    </source>
</evidence>
<feature type="compositionally biased region" description="Basic and acidic residues" evidence="1">
    <location>
        <begin position="29"/>
        <end position="38"/>
    </location>
</feature>
<accession>A0AAW2RGK2</accession>
<comment type="caution">
    <text evidence="3">The sequence shown here is derived from an EMBL/GenBank/DDBJ whole genome shotgun (WGS) entry which is preliminary data.</text>
</comment>
<feature type="domain" description="AB hydrolase-1" evidence="2">
    <location>
        <begin position="397"/>
        <end position="691"/>
    </location>
</feature>
<sequence>METPSSTRRVTRSQTLAASANNSNLLLSRKVEESEKVMAKSRQRSAKKQQQDRSALIDITNDSPIVGLAMGNLETPSSAMSKKRTGSQGQFARTPGSGEALLRGQVKTLLQRVEEEAELSKITLENRPLFNLQGLVNSPINLVAPTPANTPQVLNLSANADGLPSVTPSPVTEKFLIPQMFDEKKQEGVESENLITRSLLLDFSEKSDSSECSSVVTYQGVVYGDTETSKEKPSTDDDDSSIWSIQVNASSIRDDEEEEEEEGENCPEEECDDDYYQYEEEEEVHEFGEDNADLLDELCEGISKISVKEGPKFEGKHIRFIYNSDDEIQDEEQVCGSDDACDSPLLDASSPSCGVLRLKGLPTPKGKHLRLAETLPTNGRRKATSSHNSSAWRLPRAWCWYKLKPLLEAAGHRVTALDLAASGMDRRSLEELHTFADYSQPLLELMAAIPPEEKVVLVGHSLGGMNLVLAMDMYPEKIKVAVFLAVVMPDSIHKPSYVLNQSVEIKPAAEWLDTEFIPFGSPEENLTSVLLGPNYISSKLYNLCSHEDNIWSYIDRGSNMAISLRTMCPSKPSPHSTISSYELSGDPQFIFRVVEVDCWGGAGVNPDPLVDVALANMLIRPCCLFLQDLSNKIAFSKEGFGSVKKVFIVCSEDKTIPLNFQRRQIETIGTDQVKEIENADHMPMLSKPQELCHCLLEIANYYV</sequence>
<name>A0AAW2RGK2_SESRA</name>
<reference evidence="3" key="2">
    <citation type="journal article" date="2024" name="Plant">
        <title>Genomic evolution and insights into agronomic trait innovations of Sesamum species.</title>
        <authorList>
            <person name="Miao H."/>
            <person name="Wang L."/>
            <person name="Qu L."/>
            <person name="Liu H."/>
            <person name="Sun Y."/>
            <person name="Le M."/>
            <person name="Wang Q."/>
            <person name="Wei S."/>
            <person name="Zheng Y."/>
            <person name="Lin W."/>
            <person name="Duan Y."/>
            <person name="Cao H."/>
            <person name="Xiong S."/>
            <person name="Wang X."/>
            <person name="Wei L."/>
            <person name="Li C."/>
            <person name="Ma Q."/>
            <person name="Ju M."/>
            <person name="Zhao R."/>
            <person name="Li G."/>
            <person name="Mu C."/>
            <person name="Tian Q."/>
            <person name="Mei H."/>
            <person name="Zhang T."/>
            <person name="Gao T."/>
            <person name="Zhang H."/>
        </authorList>
    </citation>
    <scope>NUCLEOTIDE SEQUENCE</scope>
    <source>
        <strain evidence="3">G02</strain>
    </source>
</reference>
<dbReference type="GO" id="GO:0016787">
    <property type="term" value="F:hydrolase activity"/>
    <property type="evidence" value="ECO:0007669"/>
    <property type="project" value="UniProtKB-ARBA"/>
</dbReference>